<sequence>MDDTSQRDNIYAAPHDNVGEFIFDKKVVDVFPDMIKRSVPGYSTIIHMIGQMAERYAKADSTCYDLGCSLGAATLAMRHRISAAGVSIVGVDNSIDMIERAKQVIDADSYDVPVTLRCEDINQTPISNASVVVLNFTLQFIPKEQRQSLLANIYAGMNQGGILILSEKLTFEDAHHDELVTDLHHYFKKTNGYSELEIAQKRTAIENVLVPETLTTHKNRLTEVGFRSVDLWFQCFNFASIVAFK</sequence>
<dbReference type="NCBIfam" id="TIGR00740">
    <property type="entry name" value="carboxy-S-adenosyl-L-methionine synthase CmoA"/>
    <property type="match status" value="1"/>
</dbReference>
<comment type="function">
    <text evidence="3">Catalyzes the conversion of S-adenosyl-L-methionine (SAM) to carboxy-S-adenosyl-L-methionine (Cx-SAM).</text>
</comment>
<dbReference type="GO" id="GO:1904047">
    <property type="term" value="F:S-adenosyl-L-methionine binding"/>
    <property type="evidence" value="ECO:0007669"/>
    <property type="project" value="UniProtKB-UniRule"/>
</dbReference>
<evidence type="ECO:0000313" key="6">
    <source>
        <dbReference type="Proteomes" id="UP001169760"/>
    </source>
</evidence>
<feature type="binding site" evidence="3">
    <location>
        <begin position="120"/>
        <end position="121"/>
    </location>
    <ligand>
        <name>S-adenosyl-L-methionine</name>
        <dbReference type="ChEBI" id="CHEBI:59789"/>
    </ligand>
</feature>
<feature type="binding site" evidence="3">
    <location>
        <begin position="67"/>
        <end position="69"/>
    </location>
    <ligand>
        <name>S-adenosyl-L-methionine</name>
        <dbReference type="ChEBI" id="CHEBI:59789"/>
    </ligand>
</feature>
<protein>
    <recommendedName>
        <fullName evidence="3">Carboxy-S-adenosyl-L-methionine synthase</fullName>
        <shortName evidence="3">Cx-SAM synthase</shortName>
        <ecNumber evidence="3">2.1.3.-</ecNumber>
    </recommendedName>
</protein>
<dbReference type="PANTHER" id="PTHR43861:SF2">
    <property type="entry name" value="CARBOXY-S-ADENOSYL-L-METHIONINE SYNTHASE"/>
    <property type="match status" value="1"/>
</dbReference>
<feature type="binding site" evidence="3">
    <location>
        <begin position="92"/>
        <end position="93"/>
    </location>
    <ligand>
        <name>S-adenosyl-L-methionine</name>
        <dbReference type="ChEBI" id="CHEBI:59789"/>
    </ligand>
</feature>
<dbReference type="NCBIfam" id="NF011995">
    <property type="entry name" value="PRK15451.1"/>
    <property type="match status" value="1"/>
</dbReference>
<dbReference type="RefSeq" id="WP_216063953.1">
    <property type="nucleotide sequence ID" value="NZ_JAHKPP010000027.1"/>
</dbReference>
<dbReference type="EMBL" id="JAUOPB010000001">
    <property type="protein sequence ID" value="MDO6421332.1"/>
    <property type="molecule type" value="Genomic_DNA"/>
</dbReference>
<dbReference type="Pfam" id="PF13649">
    <property type="entry name" value="Methyltransf_25"/>
    <property type="match status" value="1"/>
</dbReference>
<evidence type="ECO:0000259" key="4">
    <source>
        <dbReference type="Pfam" id="PF13649"/>
    </source>
</evidence>
<feature type="binding site" evidence="3">
    <location>
        <position position="202"/>
    </location>
    <ligand>
        <name>S-adenosyl-L-methionine</name>
        <dbReference type="ChEBI" id="CHEBI:59789"/>
    </ligand>
</feature>
<feature type="binding site" evidence="3">
    <location>
        <position position="135"/>
    </location>
    <ligand>
        <name>S-adenosyl-L-methionine</name>
        <dbReference type="ChEBI" id="CHEBI:59789"/>
    </ligand>
</feature>
<dbReference type="HAMAP" id="MF_01589">
    <property type="entry name" value="Cx_SAM_synthase"/>
    <property type="match status" value="1"/>
</dbReference>
<comment type="caution">
    <text evidence="5">The sequence shown here is derived from an EMBL/GenBank/DDBJ whole genome shotgun (WGS) entry which is preliminary data.</text>
</comment>
<evidence type="ECO:0000256" key="1">
    <source>
        <dbReference type="ARBA" id="ARBA00022679"/>
    </source>
</evidence>
<dbReference type="GO" id="GO:0016743">
    <property type="term" value="F:carboxyl- or carbamoyltransferase activity"/>
    <property type="evidence" value="ECO:0007669"/>
    <property type="project" value="UniProtKB-UniRule"/>
</dbReference>
<reference evidence="5" key="1">
    <citation type="submission" date="2023-07" db="EMBL/GenBank/DDBJ databases">
        <title>Genome content predicts the carbon catabolic preferences of heterotrophic bacteria.</title>
        <authorList>
            <person name="Gralka M."/>
        </authorList>
    </citation>
    <scope>NUCLEOTIDE SEQUENCE</scope>
    <source>
        <strain evidence="5">I3M17_2</strain>
    </source>
</reference>
<dbReference type="EC" id="2.1.3.-" evidence="3"/>
<dbReference type="CDD" id="cd02440">
    <property type="entry name" value="AdoMet_MTases"/>
    <property type="match status" value="1"/>
</dbReference>
<gene>
    <name evidence="3 5" type="primary">cmoA</name>
    <name evidence="5" type="ORF">Q4521_02495</name>
</gene>
<accession>A0AAW7X453</accession>
<feature type="domain" description="Methyltransferase" evidence="4">
    <location>
        <begin position="65"/>
        <end position="161"/>
    </location>
</feature>
<dbReference type="AlphaFoldDB" id="A0AAW7X453"/>
<dbReference type="InterPro" id="IPR041698">
    <property type="entry name" value="Methyltransf_25"/>
</dbReference>
<evidence type="ECO:0000313" key="5">
    <source>
        <dbReference type="EMBL" id="MDO6421332.1"/>
    </source>
</evidence>
<evidence type="ECO:0000256" key="2">
    <source>
        <dbReference type="ARBA" id="ARBA00022691"/>
    </source>
</evidence>
<dbReference type="GO" id="GO:0002098">
    <property type="term" value="P:tRNA wobble uridine modification"/>
    <property type="evidence" value="ECO:0007669"/>
    <property type="project" value="InterPro"/>
</dbReference>
<keyword evidence="2 3" id="KW-0949">S-adenosyl-L-methionine</keyword>
<comment type="subunit">
    <text evidence="3">Homodimer.</text>
</comment>
<dbReference type="InterPro" id="IPR005271">
    <property type="entry name" value="CmoA"/>
</dbReference>
<organism evidence="5 6">
    <name type="scientific">Saccharophagus degradans</name>
    <dbReference type="NCBI Taxonomy" id="86304"/>
    <lineage>
        <taxon>Bacteria</taxon>
        <taxon>Pseudomonadati</taxon>
        <taxon>Pseudomonadota</taxon>
        <taxon>Gammaproteobacteria</taxon>
        <taxon>Cellvibrionales</taxon>
        <taxon>Cellvibrionaceae</taxon>
        <taxon>Saccharophagus</taxon>
    </lineage>
</organism>
<feature type="binding site" evidence="3">
    <location>
        <position position="42"/>
    </location>
    <ligand>
        <name>S-adenosyl-L-methionine</name>
        <dbReference type="ChEBI" id="CHEBI:59789"/>
    </ligand>
</feature>
<dbReference type="PIRSF" id="PIRSF006325">
    <property type="entry name" value="MeTrfase_bac"/>
    <property type="match status" value="1"/>
</dbReference>
<name>A0AAW7X453_9GAMM</name>
<comment type="catalytic activity">
    <reaction evidence="3">
        <text>prephenate + S-adenosyl-L-methionine = carboxy-S-adenosyl-L-methionine + 3-phenylpyruvate + H2O</text>
        <dbReference type="Rhea" id="RHEA:51692"/>
        <dbReference type="ChEBI" id="CHEBI:15377"/>
        <dbReference type="ChEBI" id="CHEBI:18005"/>
        <dbReference type="ChEBI" id="CHEBI:29934"/>
        <dbReference type="ChEBI" id="CHEBI:59789"/>
        <dbReference type="ChEBI" id="CHEBI:134278"/>
    </reaction>
</comment>
<keyword evidence="1 3" id="KW-0808">Transferase</keyword>
<proteinExistence type="inferred from homology"/>
<evidence type="ECO:0000256" key="3">
    <source>
        <dbReference type="HAMAP-Rule" id="MF_01589"/>
    </source>
</evidence>
<comment type="similarity">
    <text evidence="3">Belongs to the class I-like SAM-binding methyltransferase superfamily. Cx-SAM synthase family.</text>
</comment>
<dbReference type="Proteomes" id="UP001169760">
    <property type="component" value="Unassembled WGS sequence"/>
</dbReference>
<dbReference type="PANTHER" id="PTHR43861">
    <property type="entry name" value="TRANS-ACONITATE 2-METHYLTRANSFERASE-RELATED"/>
    <property type="match status" value="1"/>
</dbReference>